<dbReference type="OrthoDB" id="9814580at2"/>
<comment type="caution">
    <text evidence="2">The sequence shown here is derived from an EMBL/GenBank/DDBJ whole genome shotgun (WGS) entry which is preliminary data.</text>
</comment>
<dbReference type="Gene3D" id="3.90.870.10">
    <property type="entry name" value="DHBP synthase"/>
    <property type="match status" value="1"/>
</dbReference>
<feature type="domain" description="YrdC-like" evidence="1">
    <location>
        <begin position="14"/>
        <end position="205"/>
    </location>
</feature>
<dbReference type="PROSITE" id="PS51163">
    <property type="entry name" value="YRDC"/>
    <property type="match status" value="1"/>
</dbReference>
<gene>
    <name evidence="2" type="ORF">CWD77_01765</name>
</gene>
<dbReference type="PANTHER" id="PTHR42828">
    <property type="entry name" value="DHBP SYNTHASE RIBB-LIKE ALPHA/BETA DOMAIN-CONTAINING PROTEIN"/>
    <property type="match status" value="1"/>
</dbReference>
<name>A0A2N0VJ57_9BACT</name>
<dbReference type="Pfam" id="PF01300">
    <property type="entry name" value="Sua5_yciO_yrdC"/>
    <property type="match status" value="1"/>
</dbReference>
<proteinExistence type="predicted"/>
<evidence type="ECO:0000259" key="1">
    <source>
        <dbReference type="PROSITE" id="PS51163"/>
    </source>
</evidence>
<dbReference type="RefSeq" id="WP_101071509.1">
    <property type="nucleotide sequence ID" value="NZ_PISP01000001.1"/>
</dbReference>
<accession>A0A2N0VJ57</accession>
<protein>
    <submittedName>
        <fullName evidence="2">Threonylcarbamoyl-AMP synthase</fullName>
    </submittedName>
</protein>
<dbReference type="PANTHER" id="PTHR42828:SF3">
    <property type="entry name" value="THREONYLCARBAMOYL-AMP SYNTHASE"/>
    <property type="match status" value="1"/>
</dbReference>
<dbReference type="GO" id="GO:0003725">
    <property type="term" value="F:double-stranded RNA binding"/>
    <property type="evidence" value="ECO:0007669"/>
    <property type="project" value="InterPro"/>
</dbReference>
<organism evidence="2 3">
    <name type="scientific">Rhodohalobacter barkolensis</name>
    <dbReference type="NCBI Taxonomy" id="2053187"/>
    <lineage>
        <taxon>Bacteria</taxon>
        <taxon>Pseudomonadati</taxon>
        <taxon>Balneolota</taxon>
        <taxon>Balneolia</taxon>
        <taxon>Balneolales</taxon>
        <taxon>Balneolaceae</taxon>
        <taxon>Rhodohalobacter</taxon>
    </lineage>
</organism>
<dbReference type="InterPro" id="IPR006070">
    <property type="entry name" value="Sua5-like_dom"/>
</dbReference>
<dbReference type="NCBIfam" id="TIGR00057">
    <property type="entry name" value="L-threonylcarbamoyladenylate synthase"/>
    <property type="match status" value="1"/>
</dbReference>
<dbReference type="EMBL" id="PISP01000001">
    <property type="protein sequence ID" value="PKD44219.1"/>
    <property type="molecule type" value="Genomic_DNA"/>
</dbReference>
<dbReference type="InterPro" id="IPR017945">
    <property type="entry name" value="DHBP_synth_RibB-like_a/b_dom"/>
</dbReference>
<dbReference type="InterPro" id="IPR052532">
    <property type="entry name" value="SUA5_domain"/>
</dbReference>
<dbReference type="Proteomes" id="UP000233398">
    <property type="component" value="Unassembled WGS sequence"/>
</dbReference>
<dbReference type="AlphaFoldDB" id="A0A2N0VJ57"/>
<evidence type="ECO:0000313" key="3">
    <source>
        <dbReference type="Proteomes" id="UP000233398"/>
    </source>
</evidence>
<sequence length="226" mass="25705">MSQRVKLHPDAPHKKKIFELTDELIDGSVMVLPTDSQYALICDYKNKKGIDRIRKIRQLDKNDHLTVMCHSLENVSIFAHLSDDNFKLIKRLIPGPYTFILPATREVPRLLTHPKKRTVGIRVPDHSVCLELIQELGHPVMAITAKLPNVEFGSPEEGNKEMYLNRFDKVVDVVVDDQMDELSDEETSILDLTGDEPVLLREGLGMERLREAIALEGFTLDLPETV</sequence>
<keyword evidence="3" id="KW-1185">Reference proteome</keyword>
<evidence type="ECO:0000313" key="2">
    <source>
        <dbReference type="EMBL" id="PKD44219.1"/>
    </source>
</evidence>
<reference evidence="2 3" key="1">
    <citation type="submission" date="2017-11" db="EMBL/GenBank/DDBJ databases">
        <title>Rhodohalobacter 15182 sp. nov., isolated from a salt lake.</title>
        <authorList>
            <person name="Han S."/>
        </authorList>
    </citation>
    <scope>NUCLEOTIDE SEQUENCE [LARGE SCALE GENOMIC DNA]</scope>
    <source>
        <strain evidence="2 3">15182</strain>
    </source>
</reference>
<dbReference type="SUPFAM" id="SSF55821">
    <property type="entry name" value="YrdC/RibB"/>
    <property type="match status" value="1"/>
</dbReference>